<name>A0ABR6W1F1_9BACT</name>
<evidence type="ECO:0000313" key="3">
    <source>
        <dbReference type="Proteomes" id="UP000700732"/>
    </source>
</evidence>
<feature type="transmembrane region" description="Helical" evidence="1">
    <location>
        <begin position="12"/>
        <end position="31"/>
    </location>
</feature>
<proteinExistence type="predicted"/>
<keyword evidence="1" id="KW-0812">Transmembrane</keyword>
<dbReference type="EMBL" id="VFIA01000004">
    <property type="protein sequence ID" value="MBC3790368.1"/>
    <property type="molecule type" value="Genomic_DNA"/>
</dbReference>
<keyword evidence="3" id="KW-1185">Reference proteome</keyword>
<keyword evidence="1" id="KW-0472">Membrane</keyword>
<accession>A0ABR6W1F1</accession>
<reference evidence="2 3" key="1">
    <citation type="submission" date="2019-06" db="EMBL/GenBank/DDBJ databases">
        <title>Spirosoma utsteinense sp. nov. isolated from Antarctic ice-free soils.</title>
        <authorList>
            <person name="Tahon G."/>
        </authorList>
    </citation>
    <scope>NUCLEOTIDE SEQUENCE [LARGE SCALE GENOMIC DNA]</scope>
    <source>
        <strain evidence="2 3">LMG 31447</strain>
    </source>
</reference>
<organism evidence="2 3">
    <name type="scientific">Spirosoma utsteinense</name>
    <dbReference type="NCBI Taxonomy" id="2585773"/>
    <lineage>
        <taxon>Bacteria</taxon>
        <taxon>Pseudomonadati</taxon>
        <taxon>Bacteroidota</taxon>
        <taxon>Cytophagia</taxon>
        <taxon>Cytophagales</taxon>
        <taxon>Cytophagaceae</taxon>
        <taxon>Spirosoma</taxon>
    </lineage>
</organism>
<protein>
    <submittedName>
        <fullName evidence="2">Uncharacterized protein</fullName>
    </submittedName>
</protein>
<dbReference type="Proteomes" id="UP000700732">
    <property type="component" value="Unassembled WGS sequence"/>
</dbReference>
<sequence length="74" mass="8558">MTTLTRPKRTRMWSLLIGGGLLSHWLFYELLREWLNGLQTITGQSTDMAQIGWSSAVLGIWLYGAVRFLQTRCR</sequence>
<dbReference type="RefSeq" id="WP_186736206.1">
    <property type="nucleotide sequence ID" value="NZ_VFIA01000004.1"/>
</dbReference>
<gene>
    <name evidence="2" type="ORF">FH603_857</name>
</gene>
<feature type="transmembrane region" description="Helical" evidence="1">
    <location>
        <begin position="51"/>
        <end position="69"/>
    </location>
</feature>
<keyword evidence="1" id="KW-1133">Transmembrane helix</keyword>
<evidence type="ECO:0000256" key="1">
    <source>
        <dbReference type="SAM" id="Phobius"/>
    </source>
</evidence>
<evidence type="ECO:0000313" key="2">
    <source>
        <dbReference type="EMBL" id="MBC3790368.1"/>
    </source>
</evidence>
<comment type="caution">
    <text evidence="2">The sequence shown here is derived from an EMBL/GenBank/DDBJ whole genome shotgun (WGS) entry which is preliminary data.</text>
</comment>